<gene>
    <name evidence="2" type="ORF">FUG_LOCUS306260</name>
    <name evidence="1" type="ORF">MDCFG202_LOCUS97515</name>
</gene>
<dbReference type="EMBL" id="CAAKMV010000133">
    <property type="protein sequence ID" value="VIO58484.1"/>
    <property type="molecule type" value="Genomic_DNA"/>
</dbReference>
<name>A0A4E9EAX5_GIBZA</name>
<dbReference type="Proteomes" id="UP000746612">
    <property type="component" value="Unassembled WGS sequence"/>
</dbReference>
<evidence type="ECO:0000313" key="1">
    <source>
        <dbReference type="EMBL" id="CAG1971714.1"/>
    </source>
</evidence>
<reference evidence="2" key="1">
    <citation type="submission" date="2019-04" db="EMBL/GenBank/DDBJ databases">
        <authorList>
            <person name="Melise S."/>
            <person name="Noan J."/>
            <person name="Okalmin O."/>
        </authorList>
    </citation>
    <scope>NUCLEOTIDE SEQUENCE</scope>
    <source>
        <strain evidence="2">FN9</strain>
    </source>
</reference>
<proteinExistence type="predicted"/>
<dbReference type="AlphaFoldDB" id="A0A4E9EAX5"/>
<sequence>MASIYLLDQTSDRSGQTKPVFVYEIRAEDYLIETHKIRVRDTKNAMTSACDDGLRDENILSCLSPAGLVHIRRRHFAAGADPSDLALQSLMMKS</sequence>
<protein>
    <submittedName>
        <fullName evidence="2">Uncharacterized protein</fullName>
    </submittedName>
</protein>
<organism evidence="2">
    <name type="scientific">Gibberella zeae</name>
    <name type="common">Wheat head blight fungus</name>
    <name type="synonym">Fusarium graminearum</name>
    <dbReference type="NCBI Taxonomy" id="5518"/>
    <lineage>
        <taxon>Eukaryota</taxon>
        <taxon>Fungi</taxon>
        <taxon>Dikarya</taxon>
        <taxon>Ascomycota</taxon>
        <taxon>Pezizomycotina</taxon>
        <taxon>Sordariomycetes</taxon>
        <taxon>Hypocreomycetidae</taxon>
        <taxon>Hypocreales</taxon>
        <taxon>Nectriaceae</taxon>
        <taxon>Fusarium</taxon>
    </lineage>
</organism>
<reference evidence="1" key="2">
    <citation type="submission" date="2021-03" db="EMBL/GenBank/DDBJ databases">
        <authorList>
            <person name="Alouane T."/>
            <person name="Langin T."/>
            <person name="Bonhomme L."/>
        </authorList>
    </citation>
    <scope>NUCLEOTIDE SEQUENCE</scope>
    <source>
        <strain evidence="1">MDC_Fg202</strain>
    </source>
</reference>
<accession>A0A4E9EAX5</accession>
<dbReference type="EMBL" id="CAJPIJ010000090">
    <property type="protein sequence ID" value="CAG1971714.1"/>
    <property type="molecule type" value="Genomic_DNA"/>
</dbReference>
<evidence type="ECO:0000313" key="2">
    <source>
        <dbReference type="EMBL" id="VIO58484.1"/>
    </source>
</evidence>